<keyword evidence="2 7" id="KW-0645">Protease</keyword>
<accession>A0A432YLK2</accession>
<dbReference type="InterPro" id="IPR035986">
    <property type="entry name" value="PKD_dom_sf"/>
</dbReference>
<dbReference type="InterPro" id="IPR046450">
    <property type="entry name" value="PA_dom_sf"/>
</dbReference>
<dbReference type="EMBL" id="PIPY01000005">
    <property type="protein sequence ID" value="RUO61820.1"/>
    <property type="molecule type" value="Genomic_DNA"/>
</dbReference>
<dbReference type="InterPro" id="IPR045051">
    <property type="entry name" value="SBT"/>
</dbReference>
<evidence type="ECO:0000313" key="14">
    <source>
        <dbReference type="Proteomes" id="UP000288259"/>
    </source>
</evidence>
<dbReference type="RefSeq" id="WP_126754280.1">
    <property type="nucleotide sequence ID" value="NZ_PIPY01000005.1"/>
</dbReference>
<evidence type="ECO:0000256" key="7">
    <source>
        <dbReference type="PROSITE-ProRule" id="PRU01240"/>
    </source>
</evidence>
<dbReference type="Gene3D" id="2.60.40.3440">
    <property type="match status" value="1"/>
</dbReference>
<feature type="region of interest" description="Disordered" evidence="9">
    <location>
        <begin position="1199"/>
        <end position="1222"/>
    </location>
</feature>
<dbReference type="PROSITE" id="PS00136">
    <property type="entry name" value="SUBTILASE_ASP"/>
    <property type="match status" value="1"/>
</dbReference>
<dbReference type="SUPFAM" id="SSF49299">
    <property type="entry name" value="PKD domain"/>
    <property type="match status" value="1"/>
</dbReference>
<dbReference type="InterPro" id="IPR036852">
    <property type="entry name" value="Peptidase_S8/S53_dom_sf"/>
</dbReference>
<evidence type="ECO:0000313" key="13">
    <source>
        <dbReference type="EMBL" id="RUO61820.1"/>
    </source>
</evidence>
<dbReference type="Pfam" id="PF00082">
    <property type="entry name" value="Peptidase_S8"/>
    <property type="match status" value="1"/>
</dbReference>
<feature type="active site" description="Charge relay system" evidence="6 7">
    <location>
        <position position="276"/>
    </location>
</feature>
<gene>
    <name evidence="13" type="ORF">CWI71_05520</name>
</gene>
<feature type="active site" description="Charge relay system" evidence="6 7">
    <location>
        <position position="593"/>
    </location>
</feature>
<dbReference type="PROSITE" id="PS51892">
    <property type="entry name" value="SUBTILASE"/>
    <property type="match status" value="1"/>
</dbReference>
<evidence type="ECO:0000256" key="9">
    <source>
        <dbReference type="SAM" id="MobiDB-lite"/>
    </source>
</evidence>
<dbReference type="GO" id="GO:0004252">
    <property type="term" value="F:serine-type endopeptidase activity"/>
    <property type="evidence" value="ECO:0007669"/>
    <property type="project" value="UniProtKB-UniRule"/>
</dbReference>
<proteinExistence type="inferred from homology"/>
<dbReference type="SUPFAM" id="SSF52025">
    <property type="entry name" value="PA domain"/>
    <property type="match status" value="1"/>
</dbReference>
<evidence type="ECO:0000256" key="8">
    <source>
        <dbReference type="RuleBase" id="RU003355"/>
    </source>
</evidence>
<reference evidence="14" key="1">
    <citation type="journal article" date="2018" name="Front. Microbiol.">
        <title>Genome-Based Analysis Reveals the Taxonomy and Diversity of the Family Idiomarinaceae.</title>
        <authorList>
            <person name="Liu Y."/>
            <person name="Lai Q."/>
            <person name="Shao Z."/>
        </authorList>
    </citation>
    <scope>NUCLEOTIDE SEQUENCE [LARGE SCALE GENOMIC DNA]</scope>
    <source>
        <strain evidence="14">CVS-6</strain>
    </source>
</reference>
<dbReference type="Pfam" id="PF17963">
    <property type="entry name" value="Big_9"/>
    <property type="match status" value="1"/>
</dbReference>
<dbReference type="Pfam" id="PF22352">
    <property type="entry name" value="K319L-like_PKD"/>
    <property type="match status" value="2"/>
</dbReference>
<evidence type="ECO:0000259" key="12">
    <source>
        <dbReference type="Pfam" id="PF02225"/>
    </source>
</evidence>
<dbReference type="GO" id="GO:0006508">
    <property type="term" value="P:proteolysis"/>
    <property type="evidence" value="ECO:0007669"/>
    <property type="project" value="UniProtKB-KW"/>
</dbReference>
<dbReference type="Proteomes" id="UP000288259">
    <property type="component" value="Unassembled WGS sequence"/>
</dbReference>
<dbReference type="InterPro" id="IPR015500">
    <property type="entry name" value="Peptidase_S8_subtilisin-rel"/>
</dbReference>
<evidence type="ECO:0000259" key="11">
    <source>
        <dbReference type="Pfam" id="PF00082"/>
    </source>
</evidence>
<feature type="domain" description="PA" evidence="12">
    <location>
        <begin position="446"/>
        <end position="524"/>
    </location>
</feature>
<keyword evidence="4 7" id="KW-0378">Hydrolase</keyword>
<dbReference type="Gene3D" id="3.40.50.200">
    <property type="entry name" value="Peptidase S8/S53 domain"/>
    <property type="match status" value="1"/>
</dbReference>
<sequence length="1408" mass="146949">MATQTTVLRPAALAVAVVSALVGTAAVAQQVQQQPTQSPQLITQHQLDKRDKSATKMVRDYAVTRFIVELEDPAAAVYKGGLAGFAPTSPKATGAAQLQLNSTPVTSYQQHLLGKQNEVARGLRARVGNLEVKHHLTLTFNGLVVEVPEQVSDEAALRAHLAQVPGVKRVYEDKKYYANTATSMDLINAPAVWSALGGQAQAGRDVKIAIIDSGIDPEHPMFADNGHPTVPRPSKADYCTTNISFCNDKIIVARWYEPQGEVDAKETESPLDINGHGTHVAGIASGNPATVTFDGASLNLTGVAPGAHLMVYKALFDGPQDSPASGSSSQLLPALEDAVADGADVINNSWGSGPGGDPADSPYRDAFAAAREAGVLTVTAAGNAGPGDRTIACPGCIEDGLTVSSSQHGGDVKSIIETGAFSEIYAKPGSGNFTINEPITALLALAANSGDNLACSSFASGTFNQQIVVVQRGSCNFSTKANNIQAAGGLAMIVYNNEPGIVRMSMGEATLPSVSITQPDGQAIIADWQNGDTATINIPQRYVTDNLADTMSDFSGRGPNGNSTFLKPDLTAPGSDIIAPYLNSSYVELDGTSMASPHVAGAAALVLDTRPNLTAEQLKSILMTSSDSGLRDDDLISATTPFDRGAGRLNLEAAQATQVVVDTPSLANNACSLGCDFTRNFTNIGNAAVSFSIETSFNDPNISAVVDQGLLALNAGESGSLTFSIDTRFAAEGWHFGEVLLTSSPHPTLRLPVAVYASSSDNEAIVTAAHTSGEVAIDAPIGVQAKGALGSGETPVTLSVTLPDGAILDESSVIVDETLSQRTSLTISAGEIVWQGSQNDEPDIQEIGLRNGLFFAGKTVAQLTGNQIDNPVCTEYCDDEVFSLPIENLGGIYLDGVQYNNLVISANGIIGAGSIGNDFADSASNQAIPDESPPNAFWAPFWSDLEIGLDAGGGQLNIAAVKVNDTNWLAIEFENVREYDDDSGDRYTFSLWAELGTDNVYFNYIDLPAGAPANLTIGAEAAADALGVIGAQYYFDGLGTYPANADVLLAQVERGARASVVIDFTMQVDTIADAPDRVVTTGRDEPATIDLSTAFAEAGRDLLTLVNVSDANRSYDAVLPQVIEADGAVLAEIVSEPGNGTVVVTSNNNLTYTPASGFVGDDSFTYRGVDSAGQMTTVGTVEISVINNPPQAVVEEVEGPQEADTTLELDASGSSDPDGDTLSFSWTQVSGTSAAIADADQAIASIVVPAVDSTETAVFEVTVSDGTDSDTAQVQVIFQGPNRAPNASANSALRRVPSGQAVTLSGSSSGDPDGDVLSYNWEQVSGPAVELSSPEGETTQFNAPSVSTEQDLVFRLTVSDGELSDTDEVTITVYPREEDAGEESSGSFGAWLALLGLPLIWLRRRTQR</sequence>
<comment type="caution">
    <text evidence="13">The sequence shown here is derived from an EMBL/GenBank/DDBJ whole genome shotgun (WGS) entry which is preliminary data.</text>
</comment>
<dbReference type="InterPro" id="IPR000209">
    <property type="entry name" value="Peptidase_S8/S53_dom"/>
</dbReference>
<keyword evidence="14" id="KW-1185">Reference proteome</keyword>
<evidence type="ECO:0000256" key="3">
    <source>
        <dbReference type="ARBA" id="ARBA00022729"/>
    </source>
</evidence>
<evidence type="ECO:0000256" key="4">
    <source>
        <dbReference type="ARBA" id="ARBA00022801"/>
    </source>
</evidence>
<feature type="domain" description="Peptidase S8/S53" evidence="11">
    <location>
        <begin position="203"/>
        <end position="628"/>
    </location>
</feature>
<organism evidence="13 14">
    <name type="scientific">Pseudidiomarina insulisalsae</name>
    <dbReference type="NCBI Taxonomy" id="575789"/>
    <lineage>
        <taxon>Bacteria</taxon>
        <taxon>Pseudomonadati</taxon>
        <taxon>Pseudomonadota</taxon>
        <taxon>Gammaproteobacteria</taxon>
        <taxon>Alteromonadales</taxon>
        <taxon>Idiomarinaceae</taxon>
        <taxon>Pseudidiomarina</taxon>
    </lineage>
</organism>
<dbReference type="InterPro" id="IPR013783">
    <property type="entry name" value="Ig-like_fold"/>
</dbReference>
<dbReference type="Gene3D" id="3.50.30.30">
    <property type="match status" value="1"/>
</dbReference>
<evidence type="ECO:0000256" key="6">
    <source>
        <dbReference type="PIRSR" id="PIRSR615500-1"/>
    </source>
</evidence>
<keyword evidence="1" id="KW-0964">Secreted</keyword>
<dbReference type="PANTHER" id="PTHR10795">
    <property type="entry name" value="PROPROTEIN CONVERTASE SUBTILISIN/KEXIN"/>
    <property type="match status" value="1"/>
</dbReference>
<feature type="signal peptide" evidence="10">
    <location>
        <begin position="1"/>
        <end position="28"/>
    </location>
</feature>
<protein>
    <recommendedName>
        <fullName evidence="15">Peptidase S8</fullName>
    </recommendedName>
</protein>
<dbReference type="InterPro" id="IPR023828">
    <property type="entry name" value="Peptidase_S8_Ser-AS"/>
</dbReference>
<dbReference type="PRINTS" id="PR00723">
    <property type="entry name" value="SUBTILISIN"/>
</dbReference>
<keyword evidence="5 7" id="KW-0720">Serine protease</keyword>
<feature type="active site" description="Charge relay system" evidence="6 7">
    <location>
        <position position="212"/>
    </location>
</feature>
<dbReference type="InterPro" id="IPR003137">
    <property type="entry name" value="PA_domain"/>
</dbReference>
<dbReference type="PROSITE" id="PS00138">
    <property type="entry name" value="SUBTILASE_SER"/>
    <property type="match status" value="1"/>
</dbReference>
<evidence type="ECO:0000256" key="10">
    <source>
        <dbReference type="SAM" id="SignalP"/>
    </source>
</evidence>
<dbReference type="SUPFAM" id="SSF52743">
    <property type="entry name" value="Subtilisin-like"/>
    <property type="match status" value="1"/>
</dbReference>
<dbReference type="Gene3D" id="2.60.40.10">
    <property type="entry name" value="Immunoglobulins"/>
    <property type="match status" value="2"/>
</dbReference>
<evidence type="ECO:0008006" key="15">
    <source>
        <dbReference type="Google" id="ProtNLM"/>
    </source>
</evidence>
<dbReference type="PIRSF" id="PIRSF037898">
    <property type="entry name" value="Subtilisin_rel_Sputw3181_3341"/>
    <property type="match status" value="1"/>
</dbReference>
<comment type="similarity">
    <text evidence="7 8">Belongs to the peptidase S8 family.</text>
</comment>
<evidence type="ECO:0000256" key="1">
    <source>
        <dbReference type="ARBA" id="ARBA00022525"/>
    </source>
</evidence>
<dbReference type="Pfam" id="PF02225">
    <property type="entry name" value="PA"/>
    <property type="match status" value="1"/>
</dbReference>
<dbReference type="InterPro" id="IPR023827">
    <property type="entry name" value="Peptidase_S8_Asp-AS"/>
</dbReference>
<evidence type="ECO:0000256" key="5">
    <source>
        <dbReference type="ARBA" id="ARBA00022825"/>
    </source>
</evidence>
<feature type="chain" id="PRO_5019064215" description="Peptidase S8" evidence="10">
    <location>
        <begin position="29"/>
        <end position="1408"/>
    </location>
</feature>
<dbReference type="InterPro" id="IPR022398">
    <property type="entry name" value="Peptidase_S8_His-AS"/>
</dbReference>
<evidence type="ECO:0000256" key="2">
    <source>
        <dbReference type="ARBA" id="ARBA00022670"/>
    </source>
</evidence>
<dbReference type="InterPro" id="IPR017312">
    <property type="entry name" value="Subtilisin_Alteromonadales"/>
</dbReference>
<dbReference type="OrthoDB" id="614750at2"/>
<dbReference type="CDD" id="cd04818">
    <property type="entry name" value="PA_subtilisin_1"/>
    <property type="match status" value="1"/>
</dbReference>
<name>A0A432YLK2_9GAMM</name>
<keyword evidence="3 10" id="KW-0732">Signal</keyword>
<dbReference type="PROSITE" id="PS00137">
    <property type="entry name" value="SUBTILASE_HIS"/>
    <property type="match status" value="1"/>
</dbReference>